<comment type="caution">
    <text evidence="2">The sequence shown here is derived from an EMBL/GenBank/DDBJ whole genome shotgun (WGS) entry which is preliminary data.</text>
</comment>
<accession>A0ABN2X2A3</accession>
<feature type="region of interest" description="Disordered" evidence="1">
    <location>
        <begin position="23"/>
        <end position="57"/>
    </location>
</feature>
<keyword evidence="3" id="KW-1185">Reference proteome</keyword>
<proteinExistence type="predicted"/>
<organism evidence="2 3">
    <name type="scientific">Nocardioides furvisabuli</name>
    <dbReference type="NCBI Taxonomy" id="375542"/>
    <lineage>
        <taxon>Bacteria</taxon>
        <taxon>Bacillati</taxon>
        <taxon>Actinomycetota</taxon>
        <taxon>Actinomycetes</taxon>
        <taxon>Propionibacteriales</taxon>
        <taxon>Nocardioidaceae</taxon>
        <taxon>Nocardioides</taxon>
    </lineage>
</organism>
<dbReference type="Proteomes" id="UP001501161">
    <property type="component" value="Unassembled WGS sequence"/>
</dbReference>
<evidence type="ECO:0000313" key="2">
    <source>
        <dbReference type="EMBL" id="GAA2103461.1"/>
    </source>
</evidence>
<sequence length="368" mass="37759">MPVRTTVALALLVALAGCGTDAPGDDHAPTAPPGSTDGAPSQTSAAPTGGTVGEPAVVEPAPGLLEWRDTGVPTGTRYVKGTEWEALADAGGTQVELTRDGDAVTVKAGGGRTISEVLMSTEWAVVVEQDRAESAPSEVVAVDLATGEQRDVVSPPAASGGSWALTAGDLYYPTYVDDAYCLATGALADANGEDGWCAPDRSGFSGLTASAHGVGIMTFDDARPVACRTANLLDGSGLPQPVEGATDCTAWDVAATVDGALWSEVPRPRRQEEARFLASADGAYFDLGPGTTGTAVPCGDSVFFVRDPQGDDEPARLMRWTPQRTLEVAYETASVGNAFLGEPVCGGDVLTLTSFGEQGDEHVWANVG</sequence>
<dbReference type="PROSITE" id="PS51257">
    <property type="entry name" value="PROKAR_LIPOPROTEIN"/>
    <property type="match status" value="1"/>
</dbReference>
<dbReference type="EMBL" id="BAAAMQ010000009">
    <property type="protein sequence ID" value="GAA2103461.1"/>
    <property type="molecule type" value="Genomic_DNA"/>
</dbReference>
<protein>
    <recommendedName>
        <fullName evidence="4">Secreted protein</fullName>
    </recommendedName>
</protein>
<gene>
    <name evidence="2" type="ORF">GCM10009726_15060</name>
</gene>
<evidence type="ECO:0000313" key="3">
    <source>
        <dbReference type="Proteomes" id="UP001501161"/>
    </source>
</evidence>
<name>A0ABN2X2A3_9ACTN</name>
<dbReference type="RefSeq" id="WP_231250581.1">
    <property type="nucleotide sequence ID" value="NZ_BAAAMQ010000009.1"/>
</dbReference>
<evidence type="ECO:0008006" key="4">
    <source>
        <dbReference type="Google" id="ProtNLM"/>
    </source>
</evidence>
<reference evidence="2 3" key="1">
    <citation type="journal article" date="2019" name="Int. J. Syst. Evol. Microbiol.">
        <title>The Global Catalogue of Microorganisms (GCM) 10K type strain sequencing project: providing services to taxonomists for standard genome sequencing and annotation.</title>
        <authorList>
            <consortium name="The Broad Institute Genomics Platform"/>
            <consortium name="The Broad Institute Genome Sequencing Center for Infectious Disease"/>
            <person name="Wu L."/>
            <person name="Ma J."/>
        </authorList>
    </citation>
    <scope>NUCLEOTIDE SEQUENCE [LARGE SCALE GENOMIC DNA]</scope>
    <source>
        <strain evidence="2 3">JCM 13813</strain>
    </source>
</reference>
<evidence type="ECO:0000256" key="1">
    <source>
        <dbReference type="SAM" id="MobiDB-lite"/>
    </source>
</evidence>